<evidence type="ECO:0000256" key="7">
    <source>
        <dbReference type="ARBA" id="ARBA00022723"/>
    </source>
</evidence>
<keyword evidence="8 17" id="KW-0732">Signal</keyword>
<evidence type="ECO:0000256" key="11">
    <source>
        <dbReference type="ARBA" id="ARBA00022963"/>
    </source>
</evidence>
<comment type="subunit">
    <text evidence="4 17">Homodimer; dimerization is reversible, and the dimeric form is the active one.</text>
</comment>
<feature type="chain" id="PRO_5021036710" description="Phospholipase A1" evidence="17">
    <location>
        <begin position="19"/>
        <end position="343"/>
    </location>
</feature>
<dbReference type="GO" id="GO:0009279">
    <property type="term" value="C:cell outer membrane"/>
    <property type="evidence" value="ECO:0007669"/>
    <property type="project" value="UniProtKB-SubCell"/>
</dbReference>
<keyword evidence="12 17" id="KW-0443">Lipid metabolism</keyword>
<reference evidence="18 19" key="1">
    <citation type="submission" date="2019-04" db="EMBL/GenBank/DDBJ databases">
        <authorList>
            <person name="Yang Y."/>
            <person name="Wei D."/>
        </authorList>
    </citation>
    <scope>NUCLEOTIDE SEQUENCE [LARGE SCALE GENOMIC DNA]</scope>
    <source>
        <strain evidence="18 19">L-1-4w-11</strain>
    </source>
</reference>
<dbReference type="Pfam" id="PF02253">
    <property type="entry name" value="PLA1"/>
    <property type="match status" value="1"/>
</dbReference>
<keyword evidence="10 16" id="KW-0106">Calcium</keyword>
<keyword evidence="5" id="KW-1134">Transmembrane beta strand</keyword>
<protein>
    <recommendedName>
        <fullName evidence="17">Phospholipase A1</fullName>
        <ecNumber evidence="17">3.1.1.32</ecNumber>
        <ecNumber evidence="17">3.1.1.4</ecNumber>
    </recommendedName>
    <alternativeName>
        <fullName evidence="17">Phosphatidylcholine 1-acylhydrolase</fullName>
    </alternativeName>
</protein>
<comment type="catalytic activity">
    <reaction evidence="2 17">
        <text>a 1,2-diacyl-sn-glycero-3-phosphocholine + H2O = a 1-acyl-sn-glycero-3-phosphocholine + a fatty acid + H(+)</text>
        <dbReference type="Rhea" id="RHEA:15801"/>
        <dbReference type="ChEBI" id="CHEBI:15377"/>
        <dbReference type="ChEBI" id="CHEBI:15378"/>
        <dbReference type="ChEBI" id="CHEBI:28868"/>
        <dbReference type="ChEBI" id="CHEBI:57643"/>
        <dbReference type="ChEBI" id="CHEBI:58168"/>
        <dbReference type="EC" id="3.1.1.4"/>
    </reaction>
</comment>
<dbReference type="InterPro" id="IPR003187">
    <property type="entry name" value="PLipase_A1"/>
</dbReference>
<organism evidence="18 19">
    <name type="scientific">Sphingomonas baiyangensis</name>
    <dbReference type="NCBI Taxonomy" id="2572576"/>
    <lineage>
        <taxon>Bacteria</taxon>
        <taxon>Pseudomonadati</taxon>
        <taxon>Pseudomonadota</taxon>
        <taxon>Alphaproteobacteria</taxon>
        <taxon>Sphingomonadales</taxon>
        <taxon>Sphingomonadaceae</taxon>
        <taxon>Sphingomonas</taxon>
    </lineage>
</organism>
<evidence type="ECO:0000313" key="18">
    <source>
        <dbReference type="EMBL" id="TKD53389.1"/>
    </source>
</evidence>
<dbReference type="Gene3D" id="2.40.230.10">
    <property type="entry name" value="Phospholipase A1"/>
    <property type="match status" value="1"/>
</dbReference>
<dbReference type="Proteomes" id="UP000309138">
    <property type="component" value="Unassembled WGS sequence"/>
</dbReference>
<evidence type="ECO:0000256" key="15">
    <source>
        <dbReference type="PIRSR" id="PIRSR603187-1"/>
    </source>
</evidence>
<dbReference type="AlphaFoldDB" id="A0A4U1L8T4"/>
<dbReference type="EC" id="3.1.1.32" evidence="17"/>
<dbReference type="PANTHER" id="PTHR40457">
    <property type="entry name" value="PHOSPHOLIPASE A1"/>
    <property type="match status" value="1"/>
</dbReference>
<dbReference type="EC" id="3.1.1.4" evidence="17"/>
<keyword evidence="13" id="KW-0472">Membrane</keyword>
<dbReference type="GO" id="GO:0016042">
    <property type="term" value="P:lipid catabolic process"/>
    <property type="evidence" value="ECO:0007669"/>
    <property type="project" value="UniProtKB-KW"/>
</dbReference>
<sequence length="343" mass="36248">MRLILALPPLAAALPAAAQIAPVPQAPADAKAAADGVVVYFPNESDTPRDAQPPATLRALAADGTPLDLVRVDAPPGPIAPGGFARLLYRPVTIIAAATPPPPLPSETETLAAAGTASAVLDRFAPYRPVYGVVGAGDSGAKLQVSFAFQPFAPESALAGLRFGYTQTMFWRIDLDSGPFTATNYSPELWFEQSLDERTVGAIGYAHDSNGRGPAGSIDVNRIYARVTRRFALGEDWYAEVTPQAWLYFGRQGAALDLDRYWGYTALAAAVAQVDGIKLQAIARGNPGTGKGAVELFASYPLARIGGGLGFYGFAQGFTGQGEALDRYRVRDTHLRLGIALTR</sequence>
<dbReference type="InterPro" id="IPR036541">
    <property type="entry name" value="PLipase_A1_sf"/>
</dbReference>
<comment type="similarity">
    <text evidence="3 17">Belongs to the phospholipase A1 family.</text>
</comment>
<feature type="binding site" description="in dimeric form" evidence="16">
    <location>
        <position position="217"/>
    </location>
    <ligand>
        <name>Ca(2+)</name>
        <dbReference type="ChEBI" id="CHEBI:29108"/>
        <label>1</label>
    </ligand>
</feature>
<accession>A0A4U1L8T4</accession>
<keyword evidence="11 17" id="KW-0442">Lipid degradation</keyword>
<proteinExistence type="inferred from homology"/>
<keyword evidence="7 16" id="KW-0479">Metal-binding</keyword>
<evidence type="ECO:0000256" key="16">
    <source>
        <dbReference type="PIRSR" id="PIRSR603187-2"/>
    </source>
</evidence>
<name>A0A4U1L8T4_9SPHN</name>
<evidence type="ECO:0000256" key="12">
    <source>
        <dbReference type="ARBA" id="ARBA00023098"/>
    </source>
</evidence>
<comment type="cofactor">
    <cofactor evidence="17">
        <name>Ca(2+)</name>
        <dbReference type="ChEBI" id="CHEBI:29108"/>
    </cofactor>
    <text evidence="17">Binds 1 Ca(2+) ion per monomer. In the dimeric form the Ca(2+) is bound by different amino acids with binding of each Ca(2+) shared with ligands coming from each monomer. The Ca(2+) ion may have a role in catalysis.</text>
</comment>
<dbReference type="OrthoDB" id="188433at2"/>
<feature type="binding site" description="in dimeric form" evidence="16">
    <location>
        <position position="212"/>
    </location>
    <ligand>
        <name>Ca(2+)</name>
        <dbReference type="ChEBI" id="CHEBI:29108"/>
        <label>1</label>
    </ligand>
</feature>
<comment type="function">
    <text evidence="17">Hydrolysis of phosphatidylcholine with phospholipase A2 (EC 3.1.1.4) and phospholipase A1 (EC 3.1.1.32) activities.</text>
</comment>
<evidence type="ECO:0000256" key="5">
    <source>
        <dbReference type="ARBA" id="ARBA00022452"/>
    </source>
</evidence>
<dbReference type="GO" id="GO:0008970">
    <property type="term" value="F:phospholipase A1 activity"/>
    <property type="evidence" value="ECO:0007669"/>
    <property type="project" value="UniProtKB-EC"/>
</dbReference>
<evidence type="ECO:0000256" key="2">
    <source>
        <dbReference type="ARBA" id="ARBA00001604"/>
    </source>
</evidence>
<evidence type="ECO:0000256" key="1">
    <source>
        <dbReference type="ARBA" id="ARBA00000111"/>
    </source>
</evidence>
<gene>
    <name evidence="18" type="ORF">FBR43_02455</name>
</gene>
<keyword evidence="19" id="KW-1185">Reference proteome</keyword>
<comment type="caution">
    <text evidence="18">The sequence shown here is derived from an EMBL/GenBank/DDBJ whole genome shotgun (WGS) entry which is preliminary data.</text>
</comment>
<feature type="active site" description="Proton acceptor" evidence="15">
    <location>
        <position position="207"/>
    </location>
</feature>
<dbReference type="SUPFAM" id="SSF56931">
    <property type="entry name" value="Outer membrane phospholipase A (OMPLA)"/>
    <property type="match status" value="1"/>
</dbReference>
<comment type="catalytic activity">
    <reaction evidence="1 17">
        <text>a 1,2-diacyl-sn-glycero-3-phosphocholine + H2O = a 2-acyl-sn-glycero-3-phosphocholine + a fatty acid + H(+)</text>
        <dbReference type="Rhea" id="RHEA:18689"/>
        <dbReference type="ChEBI" id="CHEBI:15377"/>
        <dbReference type="ChEBI" id="CHEBI:15378"/>
        <dbReference type="ChEBI" id="CHEBI:28868"/>
        <dbReference type="ChEBI" id="CHEBI:57643"/>
        <dbReference type="ChEBI" id="CHEBI:57875"/>
        <dbReference type="EC" id="3.1.1.32"/>
    </reaction>
</comment>
<dbReference type="PANTHER" id="PTHR40457:SF1">
    <property type="entry name" value="PHOSPHOLIPASE A1"/>
    <property type="match status" value="1"/>
</dbReference>
<keyword evidence="6" id="KW-0812">Transmembrane</keyword>
<dbReference type="GO" id="GO:0046872">
    <property type="term" value="F:metal ion binding"/>
    <property type="evidence" value="ECO:0007669"/>
    <property type="project" value="UniProtKB-KW"/>
</dbReference>
<evidence type="ECO:0000256" key="4">
    <source>
        <dbReference type="ARBA" id="ARBA00011702"/>
    </source>
</evidence>
<keyword evidence="14 17" id="KW-0998">Cell outer membrane</keyword>
<evidence type="ECO:0000256" key="3">
    <source>
        <dbReference type="ARBA" id="ARBA00010525"/>
    </source>
</evidence>
<dbReference type="GO" id="GO:0004623">
    <property type="term" value="F:phospholipase A2 activity"/>
    <property type="evidence" value="ECO:0007669"/>
    <property type="project" value="UniProtKB-EC"/>
</dbReference>
<feature type="binding site" description="in dimeric form" evidence="16">
    <location>
        <position position="177"/>
    </location>
    <ligand>
        <name>Ca(2+)</name>
        <dbReference type="ChEBI" id="CHEBI:29108"/>
        <label>1</label>
    </ligand>
</feature>
<evidence type="ECO:0000256" key="10">
    <source>
        <dbReference type="ARBA" id="ARBA00022837"/>
    </source>
</evidence>
<evidence type="ECO:0000256" key="17">
    <source>
        <dbReference type="RuleBase" id="RU366027"/>
    </source>
</evidence>
<dbReference type="PRINTS" id="PR01486">
    <property type="entry name" value="PHPHLIPASEA1"/>
</dbReference>
<comment type="subcellular location">
    <subcellularLocation>
        <location evidence="17">Cell outer membrane</location>
        <topology evidence="17">Multi-pass membrane protein</topology>
    </subcellularLocation>
    <text evidence="17">One of the very few enzymes located there.</text>
</comment>
<feature type="active site" description="Nucleophile" evidence="15">
    <location>
        <position position="209"/>
    </location>
</feature>
<evidence type="ECO:0000256" key="8">
    <source>
        <dbReference type="ARBA" id="ARBA00022729"/>
    </source>
</evidence>
<feature type="signal peptide" evidence="17">
    <location>
        <begin position="1"/>
        <end position="18"/>
    </location>
</feature>
<keyword evidence="9 17" id="KW-0378">Hydrolase</keyword>
<evidence type="ECO:0000313" key="19">
    <source>
        <dbReference type="Proteomes" id="UP000309138"/>
    </source>
</evidence>
<evidence type="ECO:0000256" key="13">
    <source>
        <dbReference type="ARBA" id="ARBA00023136"/>
    </source>
</evidence>
<evidence type="ECO:0000256" key="6">
    <source>
        <dbReference type="ARBA" id="ARBA00022692"/>
    </source>
</evidence>
<dbReference type="EMBL" id="SWKR01000001">
    <property type="protein sequence ID" value="TKD53389.1"/>
    <property type="molecule type" value="Genomic_DNA"/>
</dbReference>
<evidence type="ECO:0000256" key="9">
    <source>
        <dbReference type="ARBA" id="ARBA00022801"/>
    </source>
</evidence>
<evidence type="ECO:0000256" key="14">
    <source>
        <dbReference type="ARBA" id="ARBA00023237"/>
    </source>
</evidence>